<keyword evidence="2" id="KW-1185">Reference proteome</keyword>
<accession>A0A1C3PA56</accession>
<evidence type="ECO:0000313" key="2">
    <source>
        <dbReference type="Proteomes" id="UP000199013"/>
    </source>
</evidence>
<gene>
    <name evidence="1" type="ORF">FDG2_4967</name>
</gene>
<proteinExistence type="predicted"/>
<dbReference type="AlphaFoldDB" id="A0A1C3PA56"/>
<protein>
    <submittedName>
        <fullName evidence="1">Uncharacterized protein</fullName>
    </submittedName>
</protein>
<dbReference type="EMBL" id="FLUV01002094">
    <property type="protein sequence ID" value="SBW26558.1"/>
    <property type="molecule type" value="Genomic_DNA"/>
</dbReference>
<organism evidence="1 2">
    <name type="scientific">Candidatus Protofrankia californiensis</name>
    <dbReference type="NCBI Taxonomy" id="1839754"/>
    <lineage>
        <taxon>Bacteria</taxon>
        <taxon>Bacillati</taxon>
        <taxon>Actinomycetota</taxon>
        <taxon>Actinomycetes</taxon>
        <taxon>Frankiales</taxon>
        <taxon>Frankiaceae</taxon>
        <taxon>Protofrankia</taxon>
    </lineage>
</organism>
<name>A0A1C3PA56_9ACTN</name>
<reference evidence="2" key="1">
    <citation type="submission" date="2016-02" db="EMBL/GenBank/DDBJ databases">
        <authorList>
            <person name="Wibberg D."/>
        </authorList>
    </citation>
    <scope>NUCLEOTIDE SEQUENCE [LARGE SCALE GENOMIC DNA]</scope>
</reference>
<sequence>MRRSGRTTWDVADVEQWLLEFLAGRPDLELHYPARHPTCGRLPDAYQAVRSRAGS</sequence>
<evidence type="ECO:0000313" key="1">
    <source>
        <dbReference type="EMBL" id="SBW26558.1"/>
    </source>
</evidence>
<dbReference type="Proteomes" id="UP000199013">
    <property type="component" value="Unassembled WGS sequence"/>
</dbReference>